<evidence type="ECO:0000313" key="1">
    <source>
        <dbReference type="EMBL" id="TCL54209.1"/>
    </source>
</evidence>
<dbReference type="EMBL" id="SLUM01000023">
    <property type="protein sequence ID" value="TCL54209.1"/>
    <property type="molecule type" value="Genomic_DNA"/>
</dbReference>
<proteinExistence type="predicted"/>
<evidence type="ECO:0000313" key="2">
    <source>
        <dbReference type="Proteomes" id="UP000295184"/>
    </source>
</evidence>
<gene>
    <name evidence="1" type="ORF">EDD77_12365</name>
</gene>
<sequence>MKIKLYPKDLLETAWRKDKKLYADGDAVKPPQCLRCGAPLAAHLMVNALSRYADVQICEACGMDEALRDAAHAPLPLTEWDAVKRGRLPASEKGRVCYLDTICTFEEVFRHTDTPPMQLTGRPVSEIAYSRSDYDGHRWWTTWHDGPAKKAAPELVKEIDDFQNALFKLPAFKTLNTMRRFCRYAQATSEATEFNLYSETDHLYIWIRLITRSRDYNVYVHYYDKAAVGGK</sequence>
<comment type="caution">
    <text evidence="1">The sequence shown here is derived from an EMBL/GenBank/DDBJ whole genome shotgun (WGS) entry which is preliminary data.</text>
</comment>
<reference evidence="1 2" key="1">
    <citation type="submission" date="2019-03" db="EMBL/GenBank/DDBJ databases">
        <title>Genomic Encyclopedia of Type Strains, Phase IV (KMG-IV): sequencing the most valuable type-strain genomes for metagenomic binning, comparative biology and taxonomic classification.</title>
        <authorList>
            <person name="Goeker M."/>
        </authorList>
    </citation>
    <scope>NUCLEOTIDE SEQUENCE [LARGE SCALE GENOMIC DNA]</scope>
    <source>
        <strain evidence="1 2">DSM 100451</strain>
    </source>
</reference>
<dbReference type="AlphaFoldDB" id="A0A4R1QKL7"/>
<dbReference type="RefSeq" id="WP_187120494.1">
    <property type="nucleotide sequence ID" value="NZ_CABKVM010000015.1"/>
</dbReference>
<accession>A0A4R1QKL7</accession>
<organism evidence="1 2">
    <name type="scientific">Allofournierella massiliensis</name>
    <dbReference type="NCBI Taxonomy" id="1650663"/>
    <lineage>
        <taxon>Bacteria</taxon>
        <taxon>Bacillati</taxon>
        <taxon>Bacillota</taxon>
        <taxon>Clostridia</taxon>
        <taxon>Eubacteriales</taxon>
        <taxon>Oscillospiraceae</taxon>
        <taxon>Allofournierella</taxon>
    </lineage>
</organism>
<dbReference type="Proteomes" id="UP000295184">
    <property type="component" value="Unassembled WGS sequence"/>
</dbReference>
<dbReference type="STRING" id="1650663.GCA_001486665_01268"/>
<name>A0A4R1QKL7_9FIRM</name>
<protein>
    <submittedName>
        <fullName evidence="1">Uncharacterized protein</fullName>
    </submittedName>
</protein>